<proteinExistence type="predicted"/>
<feature type="signal peptide" evidence="1">
    <location>
        <begin position="1"/>
        <end position="20"/>
    </location>
</feature>
<evidence type="ECO:0000313" key="3">
    <source>
        <dbReference type="Proteomes" id="UP001198701"/>
    </source>
</evidence>
<accession>A0ABS8IR37</accession>
<feature type="chain" id="PRO_5046820536" evidence="1">
    <location>
        <begin position="21"/>
        <end position="169"/>
    </location>
</feature>
<name>A0ABS8IR37_9BURK</name>
<dbReference type="EMBL" id="JAJHPV010000004">
    <property type="protein sequence ID" value="MCC6069724.1"/>
    <property type="molecule type" value="Genomic_DNA"/>
</dbReference>
<sequence length="169" mass="17968">MAKFKLIATALFGACSMVSAQDVLLIGRVQRVILQPSGTENCPPPCPAKANVRPDGTQTVCVSNQGGCQTMEVKVDHIYRGEAGAGARHFKSGIGEYGPSFPVTEKPILVSEEAGIVSWSPVIEKDGRIFIDPKRLRSIGGIPTSAKDDGQLVELHGVLARTGTGRRLN</sequence>
<evidence type="ECO:0000313" key="2">
    <source>
        <dbReference type="EMBL" id="MCC6069724.1"/>
    </source>
</evidence>
<evidence type="ECO:0000256" key="1">
    <source>
        <dbReference type="SAM" id="SignalP"/>
    </source>
</evidence>
<keyword evidence="1" id="KW-0732">Signal</keyword>
<dbReference type="Proteomes" id="UP001198701">
    <property type="component" value="Unassembled WGS sequence"/>
</dbReference>
<dbReference type="RefSeq" id="WP_229430659.1">
    <property type="nucleotide sequence ID" value="NZ_JAJHPV010000004.1"/>
</dbReference>
<protein>
    <submittedName>
        <fullName evidence="2">Uncharacterized protein</fullName>
    </submittedName>
</protein>
<reference evidence="2 3" key="1">
    <citation type="submission" date="2021-11" db="EMBL/GenBank/DDBJ databases">
        <authorList>
            <person name="Huq M.A."/>
        </authorList>
    </citation>
    <scope>NUCLEOTIDE SEQUENCE [LARGE SCALE GENOMIC DNA]</scope>
    <source>
        <strain evidence="2 3">MAHUQ-52</strain>
    </source>
</reference>
<gene>
    <name evidence="2" type="ORF">LMJ30_01975</name>
</gene>
<organism evidence="2 3">
    <name type="scientific">Massilia agrisoli</name>
    <dbReference type="NCBI Taxonomy" id="2892444"/>
    <lineage>
        <taxon>Bacteria</taxon>
        <taxon>Pseudomonadati</taxon>
        <taxon>Pseudomonadota</taxon>
        <taxon>Betaproteobacteria</taxon>
        <taxon>Burkholderiales</taxon>
        <taxon>Oxalobacteraceae</taxon>
        <taxon>Telluria group</taxon>
        <taxon>Massilia</taxon>
    </lineage>
</organism>
<keyword evidence="3" id="KW-1185">Reference proteome</keyword>
<comment type="caution">
    <text evidence="2">The sequence shown here is derived from an EMBL/GenBank/DDBJ whole genome shotgun (WGS) entry which is preliminary data.</text>
</comment>